<keyword evidence="13" id="KW-1185">Reference proteome</keyword>
<feature type="domain" description="Cation efflux protein transmembrane" evidence="10">
    <location>
        <begin position="30"/>
        <end position="223"/>
    </location>
</feature>
<organism evidence="12 13">
    <name type="scientific">Thiohalomonas denitrificans</name>
    <dbReference type="NCBI Taxonomy" id="415747"/>
    <lineage>
        <taxon>Bacteria</taxon>
        <taxon>Pseudomonadati</taxon>
        <taxon>Pseudomonadota</taxon>
        <taxon>Gammaproteobacteria</taxon>
        <taxon>Thiohalomonadales</taxon>
        <taxon>Thiohalomonadaceae</taxon>
        <taxon>Thiohalomonas</taxon>
    </lineage>
</organism>
<dbReference type="STRING" id="415747.SAMN03097708_02806"/>
<evidence type="ECO:0000256" key="1">
    <source>
        <dbReference type="ARBA" id="ARBA00004141"/>
    </source>
</evidence>
<feature type="domain" description="Cation efflux protein cytoplasmic" evidence="11">
    <location>
        <begin position="228"/>
        <end position="305"/>
    </location>
</feature>
<dbReference type="NCBIfam" id="TIGR01297">
    <property type="entry name" value="CDF"/>
    <property type="match status" value="1"/>
</dbReference>
<keyword evidence="7 9" id="KW-1133">Transmembrane helix</keyword>
<evidence type="ECO:0000256" key="5">
    <source>
        <dbReference type="ARBA" id="ARBA00022692"/>
    </source>
</evidence>
<evidence type="ECO:0000256" key="4">
    <source>
        <dbReference type="ARBA" id="ARBA00022496"/>
    </source>
</evidence>
<dbReference type="GO" id="GO:0006826">
    <property type="term" value="P:iron ion transport"/>
    <property type="evidence" value="ECO:0007669"/>
    <property type="project" value="UniProtKB-KW"/>
</dbReference>
<keyword evidence="6" id="KW-0862">Zinc</keyword>
<evidence type="ECO:0000256" key="8">
    <source>
        <dbReference type="ARBA" id="ARBA00023136"/>
    </source>
</evidence>
<dbReference type="SUPFAM" id="SSF161111">
    <property type="entry name" value="Cation efflux protein transmembrane domain-like"/>
    <property type="match status" value="1"/>
</dbReference>
<evidence type="ECO:0000313" key="13">
    <source>
        <dbReference type="Proteomes" id="UP000199648"/>
    </source>
</evidence>
<dbReference type="InterPro" id="IPR027469">
    <property type="entry name" value="Cation_efflux_TMD_sf"/>
</dbReference>
<keyword evidence="6" id="KW-0864">Zinc transport</keyword>
<feature type="transmembrane region" description="Helical" evidence="9">
    <location>
        <begin position="127"/>
        <end position="153"/>
    </location>
</feature>
<dbReference type="Pfam" id="PF16916">
    <property type="entry name" value="ZT_dimer"/>
    <property type="match status" value="1"/>
</dbReference>
<evidence type="ECO:0000313" key="12">
    <source>
        <dbReference type="EMBL" id="SCZ65195.1"/>
    </source>
</evidence>
<comment type="similarity">
    <text evidence="2">Belongs to the cation diffusion facilitator (CDF) transporter (TC 2.A.4) family. FieF subfamily.</text>
</comment>
<evidence type="ECO:0000259" key="11">
    <source>
        <dbReference type="Pfam" id="PF16916"/>
    </source>
</evidence>
<keyword evidence="3" id="KW-0813">Transport</keyword>
<dbReference type="Gene3D" id="1.20.1510.10">
    <property type="entry name" value="Cation efflux protein transmembrane domain"/>
    <property type="match status" value="1"/>
</dbReference>
<sequence length="393" mass="42984">MNHSHDRHYHPIPEVPDADVRFQASRRVTIIGAVVNLLLAIGKTVMGVLGNSQALVADGVHSFSDLVTDAMVLVASKHGSKAADEDHPYGHARIETAMTVGLGAVLIAVAAGISIDAVERLFNPEELLRPGVLALVAAALSVLANEGLFRYTLRVARRVRSNLLKANAWHHRSDALSSIVVIVGVGGTMAGLDYLDAIAAVGVALMVAKIGWDLAWNSLRELVDTSLDAKTVKAIRDELKQVDGVHSVHELRTRRMGPDALVDVHVLVDPELSVSEGHHVSETARSRLIRRFEEVQDVLVHIDPEDDEKSRPSVGLPSRKALLEELRPRWRAILGEGLEEKKVTLHYLDGRVRLEVVLPLTALERHSADSLQRALAATAEEREEVELIRVYFA</sequence>
<name>A0A1G5QTL0_9GAMM</name>
<dbReference type="GO" id="GO:0008324">
    <property type="term" value="F:monoatomic cation transmembrane transporter activity"/>
    <property type="evidence" value="ECO:0007669"/>
    <property type="project" value="InterPro"/>
</dbReference>
<evidence type="ECO:0000256" key="2">
    <source>
        <dbReference type="ARBA" id="ARBA00010212"/>
    </source>
</evidence>
<dbReference type="Pfam" id="PF01545">
    <property type="entry name" value="Cation_efflux"/>
    <property type="match status" value="1"/>
</dbReference>
<keyword evidence="5 9" id="KW-0812">Transmembrane</keyword>
<evidence type="ECO:0000259" key="10">
    <source>
        <dbReference type="Pfam" id="PF01545"/>
    </source>
</evidence>
<dbReference type="AlphaFoldDB" id="A0A1G5QTL0"/>
<evidence type="ECO:0000256" key="6">
    <source>
        <dbReference type="ARBA" id="ARBA00022906"/>
    </source>
</evidence>
<proteinExistence type="inferred from homology"/>
<dbReference type="EMBL" id="FMWD01000009">
    <property type="protein sequence ID" value="SCZ65195.1"/>
    <property type="molecule type" value="Genomic_DNA"/>
</dbReference>
<dbReference type="InterPro" id="IPR036837">
    <property type="entry name" value="Cation_efflux_CTD_sf"/>
</dbReference>
<protein>
    <submittedName>
        <fullName evidence="12">Cation diffusion facilitator family transporter</fullName>
    </submittedName>
</protein>
<feature type="transmembrane region" description="Helical" evidence="9">
    <location>
        <begin position="97"/>
        <end position="115"/>
    </location>
</feature>
<gene>
    <name evidence="12" type="ORF">SAMN03097708_02806</name>
</gene>
<dbReference type="GO" id="GO:0006829">
    <property type="term" value="P:zinc ion transport"/>
    <property type="evidence" value="ECO:0007669"/>
    <property type="project" value="UniProtKB-KW"/>
</dbReference>
<dbReference type="FunFam" id="1.20.1510.10:FF:000006">
    <property type="entry name" value="Divalent cation efflux transporter"/>
    <property type="match status" value="1"/>
</dbReference>
<keyword evidence="4" id="KW-0408">Iron</keyword>
<dbReference type="PANTHER" id="PTHR43840:SF15">
    <property type="entry name" value="MITOCHONDRIAL METAL TRANSPORTER 1-RELATED"/>
    <property type="match status" value="1"/>
</dbReference>
<comment type="subcellular location">
    <subcellularLocation>
        <location evidence="1">Membrane</location>
        <topology evidence="1">Multi-pass membrane protein</topology>
    </subcellularLocation>
</comment>
<dbReference type="InterPro" id="IPR058533">
    <property type="entry name" value="Cation_efflux_TM"/>
</dbReference>
<dbReference type="GO" id="GO:0016020">
    <property type="term" value="C:membrane"/>
    <property type="evidence" value="ECO:0007669"/>
    <property type="project" value="UniProtKB-SubCell"/>
</dbReference>
<dbReference type="SUPFAM" id="SSF160240">
    <property type="entry name" value="Cation efflux protein cytoplasmic domain-like"/>
    <property type="match status" value="1"/>
</dbReference>
<dbReference type="PANTHER" id="PTHR43840">
    <property type="entry name" value="MITOCHONDRIAL METAL TRANSPORTER 1-RELATED"/>
    <property type="match status" value="1"/>
</dbReference>
<dbReference type="InterPro" id="IPR050291">
    <property type="entry name" value="CDF_Transporter"/>
</dbReference>
<dbReference type="Proteomes" id="UP000199648">
    <property type="component" value="Unassembled WGS sequence"/>
</dbReference>
<dbReference type="InterPro" id="IPR027470">
    <property type="entry name" value="Cation_efflux_CTD"/>
</dbReference>
<evidence type="ECO:0000256" key="3">
    <source>
        <dbReference type="ARBA" id="ARBA00022448"/>
    </source>
</evidence>
<keyword evidence="8 9" id="KW-0472">Membrane</keyword>
<dbReference type="RefSeq" id="WP_092998409.1">
    <property type="nucleotide sequence ID" value="NZ_FMWD01000009.1"/>
</dbReference>
<dbReference type="InterPro" id="IPR002524">
    <property type="entry name" value="Cation_efflux"/>
</dbReference>
<dbReference type="Gene3D" id="3.30.70.1350">
    <property type="entry name" value="Cation efflux protein, cytoplasmic domain"/>
    <property type="match status" value="1"/>
</dbReference>
<dbReference type="OrthoDB" id="9806522at2"/>
<accession>A0A1G5QTL0</accession>
<evidence type="ECO:0000256" key="7">
    <source>
        <dbReference type="ARBA" id="ARBA00022989"/>
    </source>
</evidence>
<reference evidence="12 13" key="1">
    <citation type="submission" date="2016-10" db="EMBL/GenBank/DDBJ databases">
        <authorList>
            <person name="de Groot N.N."/>
        </authorList>
    </citation>
    <scope>NUCLEOTIDE SEQUENCE [LARGE SCALE GENOMIC DNA]</scope>
    <source>
        <strain evidence="12 13">HLD2</strain>
    </source>
</reference>
<keyword evidence="4" id="KW-0410">Iron transport</keyword>
<keyword evidence="6" id="KW-0406">Ion transport</keyword>
<evidence type="ECO:0000256" key="9">
    <source>
        <dbReference type="SAM" id="Phobius"/>
    </source>
</evidence>